<feature type="transmembrane region" description="Helical" evidence="1">
    <location>
        <begin position="157"/>
        <end position="178"/>
    </location>
</feature>
<evidence type="ECO:0000256" key="1">
    <source>
        <dbReference type="SAM" id="Phobius"/>
    </source>
</evidence>
<accession>A0A9Q1H806</accession>
<organism evidence="2 3">
    <name type="scientific">Holothuria leucospilota</name>
    <name type="common">Black long sea cucumber</name>
    <name type="synonym">Mertensiothuria leucospilota</name>
    <dbReference type="NCBI Taxonomy" id="206669"/>
    <lineage>
        <taxon>Eukaryota</taxon>
        <taxon>Metazoa</taxon>
        <taxon>Echinodermata</taxon>
        <taxon>Eleutherozoa</taxon>
        <taxon>Echinozoa</taxon>
        <taxon>Holothuroidea</taxon>
        <taxon>Aspidochirotacea</taxon>
        <taxon>Aspidochirotida</taxon>
        <taxon>Holothuriidae</taxon>
        <taxon>Holothuria</taxon>
    </lineage>
</organism>
<sequence length="466" mass="52852">MPQQELPCKNTVQFNGYYGCSLCYHPGKVHSGVIKYPIDVAEYSERNEEEMLADMLTATEEARSVRGVKGPTPLVNIPHFPVVWGFPPDFMHCCLLGVTRQLAELWFGSSSGEAFYIGSPTKIGLIDRRLVSIKPPSIVSRVPRPISERKYWKASEWYNWLLFFSLPCLLGVLPQPYLLHLSIFVRAMFLLLQKSISNEDGNMADLLITSFVCKFQLLYGTPSMTFNVHSLTHLAKSVKKWGPLWTHSCFPFESCNGQIKKYLCGNKGIALQAMHKFMLLKALPLYGHIYNVSERVTSHCNEMLGITSKFKGVEIDDVQLLGNPICVQLSDEERFALNFNGFIVDGNVESFCRLRKNGFTFHTYTYSRATVRSDKYFCLLNGSCGELHRIITHNGQCLILYKEVLLGDASEFDDQELGMSVGHIKRWMGTQENFQVRPAHHLSSSCVIVTLVNRSYVCFLPNHCVL</sequence>
<keyword evidence="1" id="KW-1133">Transmembrane helix</keyword>
<reference evidence="2" key="1">
    <citation type="submission" date="2021-10" db="EMBL/GenBank/DDBJ databases">
        <title>Tropical sea cucumber genome reveals ecological adaptation and Cuvierian tubules defense mechanism.</title>
        <authorList>
            <person name="Chen T."/>
        </authorList>
    </citation>
    <scope>NUCLEOTIDE SEQUENCE</scope>
    <source>
        <strain evidence="2">Nanhai2018</strain>
        <tissue evidence="2">Muscle</tissue>
    </source>
</reference>
<dbReference type="OrthoDB" id="3263820at2759"/>
<comment type="caution">
    <text evidence="2">The sequence shown here is derived from an EMBL/GenBank/DDBJ whole genome shotgun (WGS) entry which is preliminary data.</text>
</comment>
<gene>
    <name evidence="2" type="ORF">HOLleu_16736</name>
</gene>
<evidence type="ECO:0000313" key="2">
    <source>
        <dbReference type="EMBL" id="KAJ8039117.1"/>
    </source>
</evidence>
<protein>
    <submittedName>
        <fullName evidence="2">Uncharacterized protein</fullName>
    </submittedName>
</protein>
<proteinExistence type="predicted"/>
<name>A0A9Q1H806_HOLLE</name>
<keyword evidence="1" id="KW-0472">Membrane</keyword>
<keyword evidence="3" id="KW-1185">Reference proteome</keyword>
<dbReference type="PANTHER" id="PTHR46579">
    <property type="entry name" value="F5/8 TYPE C DOMAIN-CONTAINING PROTEIN-RELATED"/>
    <property type="match status" value="1"/>
</dbReference>
<dbReference type="Proteomes" id="UP001152320">
    <property type="component" value="Chromosome 7"/>
</dbReference>
<dbReference type="AlphaFoldDB" id="A0A9Q1H806"/>
<keyword evidence="1" id="KW-0812">Transmembrane</keyword>
<evidence type="ECO:0000313" key="3">
    <source>
        <dbReference type="Proteomes" id="UP001152320"/>
    </source>
</evidence>
<dbReference type="PANTHER" id="PTHR46579:SF1">
    <property type="entry name" value="F5_8 TYPE C DOMAIN-CONTAINING PROTEIN"/>
    <property type="match status" value="1"/>
</dbReference>
<dbReference type="EMBL" id="JAIZAY010000007">
    <property type="protein sequence ID" value="KAJ8039117.1"/>
    <property type="molecule type" value="Genomic_DNA"/>
</dbReference>